<reference evidence="12 13" key="1">
    <citation type="journal article" date="2017" name="BMC Genomics">
        <title>Comparative genomic and phylogenomic analyses of the Bifidobacteriaceae family.</title>
        <authorList>
            <person name="Lugli G.A."/>
            <person name="Milani C."/>
            <person name="Turroni F."/>
            <person name="Duranti S."/>
            <person name="Mancabelli L."/>
            <person name="Mangifesta M."/>
            <person name="Ferrario C."/>
            <person name="Modesto M."/>
            <person name="Mattarelli P."/>
            <person name="Jiri K."/>
            <person name="van Sinderen D."/>
            <person name="Ventura M."/>
        </authorList>
    </citation>
    <scope>NUCLEOTIDE SEQUENCE [LARGE SCALE GENOMIC DNA]</scope>
    <source>
        <strain evidence="12 13">DSM 24744</strain>
    </source>
</reference>
<evidence type="ECO:0000256" key="7">
    <source>
        <dbReference type="ARBA" id="ARBA00022827"/>
    </source>
</evidence>
<dbReference type="Proteomes" id="UP000216454">
    <property type="component" value="Unassembled WGS sequence"/>
</dbReference>
<dbReference type="RefSeq" id="WP_144441860.1">
    <property type="nucleotide sequence ID" value="NZ_MWWQ01000006.1"/>
</dbReference>
<evidence type="ECO:0000256" key="8">
    <source>
        <dbReference type="ARBA" id="ARBA00022842"/>
    </source>
</evidence>
<keyword evidence="8" id="KW-0460">Magnesium</keyword>
<comment type="catalytic activity">
    <reaction evidence="10">
        <text>L-threonyl-[protein] + FAD = FMN-L-threonyl-[protein] + AMP + H(+)</text>
        <dbReference type="Rhea" id="RHEA:36847"/>
        <dbReference type="Rhea" id="RHEA-COMP:11060"/>
        <dbReference type="Rhea" id="RHEA-COMP:11061"/>
        <dbReference type="ChEBI" id="CHEBI:15378"/>
        <dbReference type="ChEBI" id="CHEBI:30013"/>
        <dbReference type="ChEBI" id="CHEBI:57692"/>
        <dbReference type="ChEBI" id="CHEBI:74257"/>
        <dbReference type="ChEBI" id="CHEBI:456215"/>
        <dbReference type="EC" id="2.7.1.180"/>
    </reaction>
</comment>
<evidence type="ECO:0000256" key="11">
    <source>
        <dbReference type="SAM" id="MobiDB-lite"/>
    </source>
</evidence>
<evidence type="ECO:0000256" key="6">
    <source>
        <dbReference type="ARBA" id="ARBA00022723"/>
    </source>
</evidence>
<organism evidence="12 13">
    <name type="scientific">Pseudoscardovia suis</name>
    <dbReference type="NCBI Taxonomy" id="987063"/>
    <lineage>
        <taxon>Bacteria</taxon>
        <taxon>Bacillati</taxon>
        <taxon>Actinomycetota</taxon>
        <taxon>Actinomycetes</taxon>
        <taxon>Bifidobacteriales</taxon>
        <taxon>Bifidobacteriaceae</taxon>
        <taxon>Pseudoscardovia</taxon>
    </lineage>
</organism>
<dbReference type="Pfam" id="PF02424">
    <property type="entry name" value="ApbE"/>
    <property type="match status" value="1"/>
</dbReference>
<comment type="cofactor">
    <cofactor evidence="1">
        <name>Mg(2+)</name>
        <dbReference type="ChEBI" id="CHEBI:18420"/>
    </cofactor>
</comment>
<gene>
    <name evidence="12" type="ORF">PSSU_0659</name>
</gene>
<comment type="caution">
    <text evidence="12">The sequence shown here is derived from an EMBL/GenBank/DDBJ whole genome shotgun (WGS) entry which is preliminary data.</text>
</comment>
<keyword evidence="13" id="KW-1185">Reference proteome</keyword>
<dbReference type="EC" id="2.7.1.180" evidence="2"/>
<feature type="compositionally biased region" description="Low complexity" evidence="11">
    <location>
        <begin position="160"/>
        <end position="178"/>
    </location>
</feature>
<evidence type="ECO:0000256" key="9">
    <source>
        <dbReference type="ARBA" id="ARBA00031306"/>
    </source>
</evidence>
<dbReference type="GO" id="GO:0016740">
    <property type="term" value="F:transferase activity"/>
    <property type="evidence" value="ECO:0007669"/>
    <property type="project" value="UniProtKB-KW"/>
</dbReference>
<keyword evidence="5" id="KW-0808">Transferase</keyword>
<dbReference type="PANTHER" id="PTHR30040">
    <property type="entry name" value="THIAMINE BIOSYNTHESIS LIPOPROTEIN APBE"/>
    <property type="match status" value="1"/>
</dbReference>
<keyword evidence="7" id="KW-0274">FAD</keyword>
<evidence type="ECO:0000313" key="13">
    <source>
        <dbReference type="Proteomes" id="UP000216454"/>
    </source>
</evidence>
<dbReference type="InterPro" id="IPR003374">
    <property type="entry name" value="ApbE-like_sf"/>
</dbReference>
<dbReference type="OrthoDB" id="9778595at2"/>
<dbReference type="EMBL" id="MWWQ01000006">
    <property type="protein sequence ID" value="OZG51876.1"/>
    <property type="molecule type" value="Genomic_DNA"/>
</dbReference>
<evidence type="ECO:0000256" key="1">
    <source>
        <dbReference type="ARBA" id="ARBA00001946"/>
    </source>
</evidence>
<dbReference type="PANTHER" id="PTHR30040:SF2">
    <property type="entry name" value="FAD:PROTEIN FMN TRANSFERASE"/>
    <property type="match status" value="1"/>
</dbReference>
<dbReference type="SUPFAM" id="SSF143631">
    <property type="entry name" value="ApbE-like"/>
    <property type="match status" value="1"/>
</dbReference>
<feature type="region of interest" description="Disordered" evidence="11">
    <location>
        <begin position="160"/>
        <end position="194"/>
    </location>
</feature>
<evidence type="ECO:0000256" key="2">
    <source>
        <dbReference type="ARBA" id="ARBA00011955"/>
    </source>
</evidence>
<dbReference type="InterPro" id="IPR024932">
    <property type="entry name" value="ApbE"/>
</dbReference>
<dbReference type="Gene3D" id="3.10.520.10">
    <property type="entry name" value="ApbE-like domains"/>
    <property type="match status" value="1"/>
</dbReference>
<sequence>MQSQPLSTRLPFITTMPKAVGTGIIIQSGEPFDEELERSLCETVSNFESAFSRFSATSKVGMIARSDFGGIGGSSCDIAGSVGGIDGIGGNAVTTAERGKARMIAFPEYAAALFDIYDTFHAATGGAFDPCVASDLVRLGYGPDLAIGAHANSAGAISMGSPGSASATGPTGSAGPTGFTNPSGFRDSATAAPRWGRDVTHEGPVLILLGTAVNGVSLDFGAAGKGFLVDLLSRQIAGRMPGCDYVIDAGGDMYTTVDITVAMESPWDDTEAVGVVQLPAGSALCASSPSRRHWTVGDSLQQVHHLLDALTGEPVRTVAASWCMVPGGSTDWPTGWCDAQSTAAFLGLTHGFPFARIMSDGSAQVSPRFPARLHYQN</sequence>
<keyword evidence="6" id="KW-0479">Metal-binding</keyword>
<evidence type="ECO:0000256" key="10">
    <source>
        <dbReference type="ARBA" id="ARBA00048540"/>
    </source>
</evidence>
<dbReference type="GO" id="GO:0046872">
    <property type="term" value="F:metal ion binding"/>
    <property type="evidence" value="ECO:0007669"/>
    <property type="project" value="UniProtKB-KW"/>
</dbReference>
<proteinExistence type="predicted"/>
<evidence type="ECO:0000313" key="12">
    <source>
        <dbReference type="EMBL" id="OZG51876.1"/>
    </source>
</evidence>
<evidence type="ECO:0000256" key="4">
    <source>
        <dbReference type="ARBA" id="ARBA00022630"/>
    </source>
</evidence>
<keyword evidence="4" id="KW-0285">Flavoprotein</keyword>
<dbReference type="AlphaFoldDB" id="A0A261EYX5"/>
<accession>A0A261EYX5</accession>
<evidence type="ECO:0000256" key="5">
    <source>
        <dbReference type="ARBA" id="ARBA00022679"/>
    </source>
</evidence>
<protein>
    <recommendedName>
        <fullName evidence="3">FAD:protein FMN transferase</fullName>
        <ecNumber evidence="2">2.7.1.180</ecNumber>
    </recommendedName>
    <alternativeName>
        <fullName evidence="9">Flavin transferase</fullName>
    </alternativeName>
</protein>
<name>A0A261EYX5_9BIFI</name>
<evidence type="ECO:0000256" key="3">
    <source>
        <dbReference type="ARBA" id="ARBA00016337"/>
    </source>
</evidence>